<dbReference type="Gene3D" id="3.30.200.20">
    <property type="entry name" value="Phosphorylase Kinase, domain 1"/>
    <property type="match status" value="1"/>
</dbReference>
<evidence type="ECO:0000313" key="2">
    <source>
        <dbReference type="Proteomes" id="UP000815677"/>
    </source>
</evidence>
<organism evidence="1 2">
    <name type="scientific">Mycena chlorophos</name>
    <name type="common">Agaric fungus</name>
    <name type="synonym">Agaricus chlorophos</name>
    <dbReference type="NCBI Taxonomy" id="658473"/>
    <lineage>
        <taxon>Eukaryota</taxon>
        <taxon>Fungi</taxon>
        <taxon>Dikarya</taxon>
        <taxon>Basidiomycota</taxon>
        <taxon>Agaricomycotina</taxon>
        <taxon>Agaricomycetes</taxon>
        <taxon>Agaricomycetidae</taxon>
        <taxon>Agaricales</taxon>
        <taxon>Marasmiineae</taxon>
        <taxon>Mycenaceae</taxon>
        <taxon>Mycena</taxon>
    </lineage>
</organism>
<dbReference type="SUPFAM" id="SSF56112">
    <property type="entry name" value="Protein kinase-like (PK-like)"/>
    <property type="match status" value="1"/>
</dbReference>
<dbReference type="Proteomes" id="UP000815677">
    <property type="component" value="Unassembled WGS sequence"/>
</dbReference>
<evidence type="ECO:0000313" key="1">
    <source>
        <dbReference type="EMBL" id="GAT50001.1"/>
    </source>
</evidence>
<accession>A0ABQ0LFU2</accession>
<sequence>MICPSLKLPSTGGFRDGKLGATAGVIVTLLIMSSPCSVTSVIGKELGSGAVVAVKKARVSLTLKRPPLQHEVRILQTLQGHPAIPQLVGYYHGLHFEYIAMELLGEPIKAKVKDGMGVSQETVAILGAKFSAGCRRPSIKGKSVMGELTVGELSALRVTPRELKVCLVQYGFLFHQPPPGPGLAHYTARGKGKIAVRVPKYRFGWIVQQSDLYAAAATPPRRRGLGMCKVVELVAAQICDHLSGILPEDIHFQPLLSIPGATYIWITDNTTTEALEKLKDDTFVRAFEDVLNIRREDGVWMLADPRC</sequence>
<keyword evidence="2" id="KW-1185">Reference proteome</keyword>
<gene>
    <name evidence="1" type="ORF">MCHLO_07284</name>
</gene>
<reference evidence="1" key="1">
    <citation type="submission" date="2014-09" db="EMBL/GenBank/DDBJ databases">
        <title>Genome sequence of the luminous mushroom Mycena chlorophos for searching fungal bioluminescence genes.</title>
        <authorList>
            <person name="Tanaka Y."/>
            <person name="Kasuga D."/>
            <person name="Oba Y."/>
            <person name="Hase S."/>
            <person name="Sato K."/>
            <person name="Oba Y."/>
            <person name="Sakakibara Y."/>
        </authorList>
    </citation>
    <scope>NUCLEOTIDE SEQUENCE</scope>
</reference>
<name>A0ABQ0LFU2_MYCCL</name>
<dbReference type="EMBL" id="DF846116">
    <property type="protein sequence ID" value="GAT50001.1"/>
    <property type="molecule type" value="Genomic_DNA"/>
</dbReference>
<protein>
    <submittedName>
        <fullName evidence="1">Kinase-like protein</fullName>
    </submittedName>
</protein>
<proteinExistence type="predicted"/>
<dbReference type="InterPro" id="IPR011009">
    <property type="entry name" value="Kinase-like_dom_sf"/>
</dbReference>